<accession>A0A7U7CBY0</accession>
<dbReference type="AntiFam" id="ANF00013">
    <property type="entry name" value="tRNA translation"/>
</dbReference>
<dbReference type="Proteomes" id="UP000509120">
    <property type="component" value="Chromosome"/>
</dbReference>
<dbReference type="EMBL" id="LR822030">
    <property type="protein sequence ID" value="CAD0153598.1"/>
    <property type="molecule type" value="Genomic_DNA"/>
</dbReference>
<evidence type="ECO:0000313" key="4">
    <source>
        <dbReference type="Proteomes" id="UP000509791"/>
    </source>
</evidence>
<gene>
    <name evidence="1" type="ORF">STHERMO_0022</name>
    <name evidence="2" type="ORF">STHERMO_0024</name>
</gene>
<protein>
    <submittedName>
        <fullName evidence="1">Uncharacterized protein</fullName>
    </submittedName>
</protein>
<dbReference type="AlphaFoldDB" id="A0A7U7CBY0"/>
<proteinExistence type="predicted"/>
<dbReference type="Proteomes" id="UP000509791">
    <property type="component" value="Chromosome"/>
</dbReference>
<evidence type="ECO:0000313" key="2">
    <source>
        <dbReference type="EMBL" id="CAD0153598.1"/>
    </source>
</evidence>
<dbReference type="EMBL" id="LR822027">
    <property type="protein sequence ID" value="CAD0150509.1"/>
    <property type="molecule type" value="Genomic_DNA"/>
</dbReference>
<organism evidence="1 4">
    <name type="scientific">Streptococcus thermophilus</name>
    <dbReference type="NCBI Taxonomy" id="1308"/>
    <lineage>
        <taxon>Bacteria</taxon>
        <taxon>Bacillati</taxon>
        <taxon>Bacillota</taxon>
        <taxon>Bacilli</taxon>
        <taxon>Lactobacillales</taxon>
        <taxon>Streptococcaceae</taxon>
        <taxon>Streptococcus</taxon>
    </lineage>
</organism>
<reference evidence="3 4" key="1">
    <citation type="submission" date="2020-06" db="EMBL/GenBank/DDBJ databases">
        <authorList>
            <person name="Chuat V."/>
        </authorList>
    </citation>
    <scope>NUCLEOTIDE SEQUENCE [LARGE SCALE GENOMIC DNA]</scope>
    <source>
        <strain evidence="2">STH_CIRM_1046</strain>
        <strain evidence="1">STH_CIRM_998</strain>
    </source>
</reference>
<evidence type="ECO:0000313" key="3">
    <source>
        <dbReference type="Proteomes" id="UP000509120"/>
    </source>
</evidence>
<dbReference type="AntiFam" id="ANF00010">
    <property type="entry name" value="tRNA translation"/>
</dbReference>
<evidence type="ECO:0000313" key="1">
    <source>
        <dbReference type="EMBL" id="CAD0150509.1"/>
    </source>
</evidence>
<name>A0A7U7CBY0_STRTR</name>
<sequence>MVEHLVWDQGVAGSNPVFPINGGVAQLARASGSYPGGRGFDPLRRYIWITWTFSSTG</sequence>